<keyword evidence="2" id="KW-0238">DNA-binding</keyword>
<dbReference type="InterPro" id="IPR051534">
    <property type="entry name" value="CBASS_pafABC_assoc_protein"/>
</dbReference>
<dbReference type="Gene3D" id="1.10.10.10">
    <property type="entry name" value="Winged helix-like DNA-binding domain superfamily/Winged helix DNA-binding domain"/>
    <property type="match status" value="1"/>
</dbReference>
<comment type="caution">
    <text evidence="5">The sequence shown here is derived from an EMBL/GenBank/DDBJ whole genome shotgun (WGS) entry which is preliminary data.</text>
</comment>
<evidence type="ECO:0000256" key="1">
    <source>
        <dbReference type="ARBA" id="ARBA00023015"/>
    </source>
</evidence>
<dbReference type="PROSITE" id="PS51000">
    <property type="entry name" value="HTH_DEOR_2"/>
    <property type="match status" value="1"/>
</dbReference>
<dbReference type="InterPro" id="IPR018356">
    <property type="entry name" value="Tscrpt_reg_HTH_DeoR_CS"/>
</dbReference>
<evidence type="ECO:0000256" key="2">
    <source>
        <dbReference type="ARBA" id="ARBA00023125"/>
    </source>
</evidence>
<keyword evidence="3" id="KW-0804">Transcription</keyword>
<evidence type="ECO:0000313" key="5">
    <source>
        <dbReference type="EMBL" id="KAA1424831.1"/>
    </source>
</evidence>
<dbReference type="InterPro" id="IPR028349">
    <property type="entry name" value="PafC-like"/>
</dbReference>
<dbReference type="InterPro" id="IPR026881">
    <property type="entry name" value="WYL_dom"/>
</dbReference>
<proteinExistence type="predicted"/>
<dbReference type="Pfam" id="PF13280">
    <property type="entry name" value="WYL"/>
    <property type="match status" value="1"/>
</dbReference>
<dbReference type="PROSITE" id="PS00894">
    <property type="entry name" value="HTH_DEOR_1"/>
    <property type="match status" value="1"/>
</dbReference>
<sequence length="317" mass="34566">MLETSARLLALLSVLQARPTWSGLELAERLDVTPRTVRNDVERLRELGYPIEGVRGPSGGYRLGPGAKLPPLLLDDAEAVAVAVGLREVHGIAGIEESTASALAKLEQVLPHHLSRRVTAITDTVGAGPVNTDSNVEDPEIDSATLSRLADAIRDHERLRLTYDGGRLDVEPYRVITWQRRWYLVARVVPAGTWRALRVDWAEISPMPQPRFEPRPMDVDDYTTFVVRDVASSGWSVHARITVAAPAVEVRARINDAVGVVEDVDAHTSVLITGADSIEILAVYIGMLGLDFTVDSPTELVEHVRLLGRRYAAAAGG</sequence>
<feature type="domain" description="HTH deoR-type" evidence="4">
    <location>
        <begin position="4"/>
        <end position="63"/>
    </location>
</feature>
<dbReference type="PANTHER" id="PTHR34580:SF3">
    <property type="entry name" value="PROTEIN PAFB"/>
    <property type="match status" value="1"/>
</dbReference>
<dbReference type="GO" id="GO:0003700">
    <property type="term" value="F:DNA-binding transcription factor activity"/>
    <property type="evidence" value="ECO:0007669"/>
    <property type="project" value="InterPro"/>
</dbReference>
<dbReference type="Proteomes" id="UP000307768">
    <property type="component" value="Unassembled WGS sequence"/>
</dbReference>
<dbReference type="Pfam" id="PF08279">
    <property type="entry name" value="HTH_11"/>
    <property type="match status" value="1"/>
</dbReference>
<dbReference type="InterPro" id="IPR013196">
    <property type="entry name" value="HTH_11"/>
</dbReference>
<dbReference type="PROSITE" id="PS52050">
    <property type="entry name" value="WYL"/>
    <property type="match status" value="1"/>
</dbReference>
<dbReference type="AlphaFoldDB" id="A0A5Q6S3R7"/>
<dbReference type="PANTHER" id="PTHR34580">
    <property type="match status" value="1"/>
</dbReference>
<dbReference type="EMBL" id="VDFQ02000001">
    <property type="protein sequence ID" value="KAA1424831.1"/>
    <property type="molecule type" value="Genomic_DNA"/>
</dbReference>
<name>A0A5Q6S3R7_9ACTN</name>
<accession>A0A5Q6S3R7</accession>
<keyword evidence="1" id="KW-0805">Transcription regulation</keyword>
<reference evidence="5 6" key="1">
    <citation type="submission" date="2019-09" db="EMBL/GenBank/DDBJ databases">
        <title>Mumia zhuanghuii sp. nov. isolated from the intestinal contents of plateau pika (Ochotona curzoniae) in the Qinghai-Tibet plateau of China.</title>
        <authorList>
            <person name="Tian Z."/>
        </authorList>
    </citation>
    <scope>NUCLEOTIDE SEQUENCE [LARGE SCALE GENOMIC DNA]</scope>
    <source>
        <strain evidence="6">350</strain>
    </source>
</reference>
<dbReference type="RefSeq" id="WP_149767996.1">
    <property type="nucleotide sequence ID" value="NZ_VDFQ02000001.1"/>
</dbReference>
<evidence type="ECO:0000313" key="6">
    <source>
        <dbReference type="Proteomes" id="UP000307768"/>
    </source>
</evidence>
<dbReference type="InterPro" id="IPR036390">
    <property type="entry name" value="WH_DNA-bd_sf"/>
</dbReference>
<evidence type="ECO:0000259" key="4">
    <source>
        <dbReference type="PROSITE" id="PS51000"/>
    </source>
</evidence>
<dbReference type="SUPFAM" id="SSF46785">
    <property type="entry name" value="Winged helix' DNA-binding domain"/>
    <property type="match status" value="1"/>
</dbReference>
<gene>
    <name evidence="5" type="ORF">FE697_002650</name>
</gene>
<dbReference type="PIRSF" id="PIRSF016838">
    <property type="entry name" value="PafC"/>
    <property type="match status" value="1"/>
</dbReference>
<dbReference type="GO" id="GO:0003677">
    <property type="term" value="F:DNA binding"/>
    <property type="evidence" value="ECO:0007669"/>
    <property type="project" value="UniProtKB-KW"/>
</dbReference>
<dbReference type="OrthoDB" id="8555652at2"/>
<dbReference type="InterPro" id="IPR001034">
    <property type="entry name" value="DeoR_HTH"/>
</dbReference>
<protein>
    <submittedName>
        <fullName evidence="5">YafY family transcriptional regulator</fullName>
    </submittedName>
</protein>
<organism evidence="5 6">
    <name type="scientific">Mumia zhuanghuii</name>
    <dbReference type="NCBI Taxonomy" id="2585211"/>
    <lineage>
        <taxon>Bacteria</taxon>
        <taxon>Bacillati</taxon>
        <taxon>Actinomycetota</taxon>
        <taxon>Actinomycetes</taxon>
        <taxon>Propionibacteriales</taxon>
        <taxon>Nocardioidaceae</taxon>
        <taxon>Mumia</taxon>
    </lineage>
</organism>
<evidence type="ECO:0000256" key="3">
    <source>
        <dbReference type="ARBA" id="ARBA00023163"/>
    </source>
</evidence>
<dbReference type="InterPro" id="IPR036388">
    <property type="entry name" value="WH-like_DNA-bd_sf"/>
</dbReference>